<dbReference type="Proteomes" id="UP000510886">
    <property type="component" value="Chromosome"/>
</dbReference>
<sequence>MGKARKGEHQKLKMLYLMQIFMQDTDDSHGLTVAEIITKLSTKGVNADRKTLYRDFEELREFGLDIIKDKQGRNFYYHLGERDFELPELKLLVDSVQAAKFITDKKSQRLIKKLESLVSKYEGKKLQRQVVIAGRVKTINETIYYNVDKIHEAIGTNEQIKFHYFQWNIQKEMELRHGGEYYYVSPWALVWDDENYYLVAYDDIDQKIKHFRVDKMLDVVTTGQARSGRKAFNQFDMAQYTKSLFGMFGGETTTVGLVARNEFAGIIIDRFGKDIVITPVDEDHFKTTVKVVISNQFLGWIMALGDGVKIVSPKKVVARMQTEVTRLAAQYKC</sequence>
<evidence type="ECO:0000259" key="2">
    <source>
        <dbReference type="Pfam" id="PF25583"/>
    </source>
</evidence>
<evidence type="ECO:0000313" key="4">
    <source>
        <dbReference type="Proteomes" id="UP000510886"/>
    </source>
</evidence>
<dbReference type="KEGG" id="lsw:GTO87_05045"/>
<accession>A0A7H9EL87</accession>
<gene>
    <name evidence="3" type="ORF">GTO87_05045</name>
</gene>
<dbReference type="PANTHER" id="PTHR34580">
    <property type="match status" value="1"/>
</dbReference>
<protein>
    <submittedName>
        <fullName evidence="3">WYL domain-containing protein</fullName>
    </submittedName>
</protein>
<proteinExistence type="predicted"/>
<dbReference type="InterPro" id="IPR057727">
    <property type="entry name" value="WCX_dom"/>
</dbReference>
<dbReference type="InterPro" id="IPR036390">
    <property type="entry name" value="WH_DNA-bd_sf"/>
</dbReference>
<dbReference type="PANTHER" id="PTHR34580:SF1">
    <property type="entry name" value="PROTEIN PAFC"/>
    <property type="match status" value="1"/>
</dbReference>
<dbReference type="EMBL" id="CP047418">
    <property type="protein sequence ID" value="QLL78027.1"/>
    <property type="molecule type" value="Genomic_DNA"/>
</dbReference>
<dbReference type="InterPro" id="IPR026881">
    <property type="entry name" value="WYL_dom"/>
</dbReference>
<evidence type="ECO:0000313" key="3">
    <source>
        <dbReference type="EMBL" id="QLL78027.1"/>
    </source>
</evidence>
<dbReference type="RefSeq" id="WP_180848347.1">
    <property type="nucleotide sequence ID" value="NZ_CP047418.1"/>
</dbReference>
<dbReference type="SUPFAM" id="SSF46785">
    <property type="entry name" value="Winged helix' DNA-binding domain"/>
    <property type="match status" value="1"/>
</dbReference>
<name>A0A7H9EL87_9LACO</name>
<dbReference type="InterPro" id="IPR051534">
    <property type="entry name" value="CBASS_pafABC_assoc_protein"/>
</dbReference>
<dbReference type="Pfam" id="PF25583">
    <property type="entry name" value="WCX"/>
    <property type="match status" value="1"/>
</dbReference>
<organism evidence="3 4">
    <name type="scientific">Ligilactobacillus saerimneri</name>
    <dbReference type="NCBI Taxonomy" id="228229"/>
    <lineage>
        <taxon>Bacteria</taxon>
        <taxon>Bacillati</taxon>
        <taxon>Bacillota</taxon>
        <taxon>Bacilli</taxon>
        <taxon>Lactobacillales</taxon>
        <taxon>Lactobacillaceae</taxon>
        <taxon>Ligilactobacillus</taxon>
    </lineage>
</organism>
<feature type="domain" description="WYL" evidence="1">
    <location>
        <begin position="147"/>
        <end position="219"/>
    </location>
</feature>
<dbReference type="AlphaFoldDB" id="A0A7H9EL87"/>
<reference evidence="3 4" key="1">
    <citation type="submission" date="2020-01" db="EMBL/GenBank/DDBJ databases">
        <title>Complete and circular genome sequences of six lactobacillus isolates from horses.</title>
        <authorList>
            <person name="Hassan H.M."/>
        </authorList>
    </citation>
    <scope>NUCLEOTIDE SEQUENCE [LARGE SCALE GENOMIC DNA]</scope>
    <source>
        <strain evidence="3 4">1A</strain>
    </source>
</reference>
<dbReference type="PROSITE" id="PS52050">
    <property type="entry name" value="WYL"/>
    <property type="match status" value="1"/>
</dbReference>
<feature type="domain" description="WCX" evidence="2">
    <location>
        <begin position="253"/>
        <end position="328"/>
    </location>
</feature>
<evidence type="ECO:0000259" key="1">
    <source>
        <dbReference type="Pfam" id="PF13280"/>
    </source>
</evidence>
<dbReference type="Pfam" id="PF13280">
    <property type="entry name" value="WYL"/>
    <property type="match status" value="1"/>
</dbReference>